<keyword evidence="1" id="KW-0472">Membrane</keyword>
<dbReference type="EMBL" id="VHQG01000001">
    <property type="protein sequence ID" value="TPW77851.1"/>
    <property type="molecule type" value="Genomic_DNA"/>
</dbReference>
<keyword evidence="1" id="KW-0812">Transmembrane</keyword>
<dbReference type="Proteomes" id="UP000316252">
    <property type="component" value="Unassembled WGS sequence"/>
</dbReference>
<keyword evidence="1" id="KW-1133">Transmembrane helix</keyword>
<dbReference type="OrthoDB" id="5123379at2"/>
<dbReference type="RefSeq" id="WP_141162376.1">
    <property type="nucleotide sequence ID" value="NZ_VHQG01000001.1"/>
</dbReference>
<reference evidence="2 3" key="1">
    <citation type="submission" date="2019-06" db="EMBL/GenBank/DDBJ databases">
        <authorList>
            <person name="Li F."/>
        </authorList>
    </citation>
    <scope>NUCLEOTIDE SEQUENCE [LARGE SCALE GENOMIC DNA]</scope>
    <source>
        <strain evidence="2 3">10F1D-1</strain>
    </source>
</reference>
<sequence length="184" mass="20112">MASTRKRKRELKRLKNTASTVVDEQREVLEHAGKVLREARRQMGDYARTDVAPRFFEAYDSRVKPRVAQSVAAGRAAAYVGRNRLADDVIPAVAGTISSTLAVLEAAKDPRVRELVKKAEKKTKNYGKYAAKQVRPAKSGGPGKYILAAFGIAAVAAVAYAAWQTLRADDDLWIEDVADVDPAV</sequence>
<feature type="transmembrane region" description="Helical" evidence="1">
    <location>
        <begin position="145"/>
        <end position="163"/>
    </location>
</feature>
<comment type="caution">
    <text evidence="2">The sequence shown here is derived from an EMBL/GenBank/DDBJ whole genome shotgun (WGS) entry which is preliminary data.</text>
</comment>
<evidence type="ECO:0000313" key="2">
    <source>
        <dbReference type="EMBL" id="TPW77851.1"/>
    </source>
</evidence>
<gene>
    <name evidence="2" type="ORF">FJ657_04175</name>
</gene>
<evidence type="ECO:0000313" key="3">
    <source>
        <dbReference type="Proteomes" id="UP000316252"/>
    </source>
</evidence>
<evidence type="ECO:0000256" key="1">
    <source>
        <dbReference type="SAM" id="Phobius"/>
    </source>
</evidence>
<proteinExistence type="predicted"/>
<dbReference type="AlphaFoldDB" id="A0A506XYK6"/>
<accession>A0A506XYK6</accession>
<organism evidence="2 3">
    <name type="scientific">Schumannella soli</name>
    <dbReference type="NCBI Taxonomy" id="2590779"/>
    <lineage>
        <taxon>Bacteria</taxon>
        <taxon>Bacillati</taxon>
        <taxon>Actinomycetota</taxon>
        <taxon>Actinomycetes</taxon>
        <taxon>Micrococcales</taxon>
        <taxon>Microbacteriaceae</taxon>
        <taxon>Schumannella</taxon>
    </lineage>
</organism>
<protein>
    <recommendedName>
        <fullName evidence="4">DNA helicase</fullName>
    </recommendedName>
</protein>
<keyword evidence="3" id="KW-1185">Reference proteome</keyword>
<evidence type="ECO:0008006" key="4">
    <source>
        <dbReference type="Google" id="ProtNLM"/>
    </source>
</evidence>
<name>A0A506XYK6_9MICO</name>